<dbReference type="Pfam" id="PF12013">
    <property type="entry name" value="OrsD"/>
    <property type="match status" value="1"/>
</dbReference>
<dbReference type="Proteomes" id="UP000756346">
    <property type="component" value="Unassembled WGS sequence"/>
</dbReference>
<gene>
    <name evidence="3" type="ORF">B0I36DRAFT_257826</name>
</gene>
<dbReference type="AlphaFoldDB" id="A0A9P8XSM6"/>
<evidence type="ECO:0000259" key="2">
    <source>
        <dbReference type="PROSITE" id="PS00028"/>
    </source>
</evidence>
<sequence>MPGRAADGTKDEADKGAAAIWLYEPARVLICADCKAAIRPGPNIAQHFRKTHEIKGDELQGILELARALAETVAGTGGLQDPYAAELPADGSEPIQQLTIQAG</sequence>
<dbReference type="RefSeq" id="XP_046003985.1">
    <property type="nucleotide sequence ID" value="XM_046151042.1"/>
</dbReference>
<reference evidence="3" key="1">
    <citation type="journal article" date="2021" name="Nat. Commun.">
        <title>Genetic determinants of endophytism in the Arabidopsis root mycobiome.</title>
        <authorList>
            <person name="Mesny F."/>
            <person name="Miyauchi S."/>
            <person name="Thiergart T."/>
            <person name="Pickel B."/>
            <person name="Atanasova L."/>
            <person name="Karlsson M."/>
            <person name="Huettel B."/>
            <person name="Barry K.W."/>
            <person name="Haridas S."/>
            <person name="Chen C."/>
            <person name="Bauer D."/>
            <person name="Andreopoulos W."/>
            <person name="Pangilinan J."/>
            <person name="LaButti K."/>
            <person name="Riley R."/>
            <person name="Lipzen A."/>
            <person name="Clum A."/>
            <person name="Drula E."/>
            <person name="Henrissat B."/>
            <person name="Kohler A."/>
            <person name="Grigoriev I.V."/>
            <person name="Martin F.M."/>
            <person name="Hacquard S."/>
        </authorList>
    </citation>
    <scope>NUCLEOTIDE SEQUENCE</scope>
    <source>
        <strain evidence="3">MPI-CAGE-CH-0230</strain>
    </source>
</reference>
<evidence type="ECO:0000256" key="1">
    <source>
        <dbReference type="SAM" id="MobiDB-lite"/>
    </source>
</evidence>
<evidence type="ECO:0000313" key="4">
    <source>
        <dbReference type="Proteomes" id="UP000756346"/>
    </source>
</evidence>
<feature type="domain" description="C2H2-type" evidence="2">
    <location>
        <begin position="31"/>
        <end position="52"/>
    </location>
</feature>
<protein>
    <recommendedName>
        <fullName evidence="2">C2H2-type domain-containing protein</fullName>
    </recommendedName>
</protein>
<feature type="region of interest" description="Disordered" evidence="1">
    <location>
        <begin position="84"/>
        <end position="103"/>
    </location>
</feature>
<feature type="non-terminal residue" evidence="3">
    <location>
        <position position="103"/>
    </location>
</feature>
<accession>A0A9P8XSM6</accession>
<feature type="compositionally biased region" description="Polar residues" evidence="1">
    <location>
        <begin position="94"/>
        <end position="103"/>
    </location>
</feature>
<proteinExistence type="predicted"/>
<evidence type="ECO:0000313" key="3">
    <source>
        <dbReference type="EMBL" id="KAH7009357.1"/>
    </source>
</evidence>
<dbReference type="InterPro" id="IPR022698">
    <property type="entry name" value="OrsD"/>
</dbReference>
<dbReference type="PROSITE" id="PS00028">
    <property type="entry name" value="ZINC_FINGER_C2H2_1"/>
    <property type="match status" value="1"/>
</dbReference>
<dbReference type="GeneID" id="70180588"/>
<dbReference type="EMBL" id="JAGTJQ010000018">
    <property type="protein sequence ID" value="KAH7009357.1"/>
    <property type="molecule type" value="Genomic_DNA"/>
</dbReference>
<keyword evidence="4" id="KW-1185">Reference proteome</keyword>
<comment type="caution">
    <text evidence="3">The sequence shown here is derived from an EMBL/GenBank/DDBJ whole genome shotgun (WGS) entry which is preliminary data.</text>
</comment>
<dbReference type="InterPro" id="IPR013087">
    <property type="entry name" value="Znf_C2H2_type"/>
</dbReference>
<organism evidence="3 4">
    <name type="scientific">Microdochium trichocladiopsis</name>
    <dbReference type="NCBI Taxonomy" id="1682393"/>
    <lineage>
        <taxon>Eukaryota</taxon>
        <taxon>Fungi</taxon>
        <taxon>Dikarya</taxon>
        <taxon>Ascomycota</taxon>
        <taxon>Pezizomycotina</taxon>
        <taxon>Sordariomycetes</taxon>
        <taxon>Xylariomycetidae</taxon>
        <taxon>Xylariales</taxon>
        <taxon>Microdochiaceae</taxon>
        <taxon>Microdochium</taxon>
    </lineage>
</organism>
<name>A0A9P8XSM6_9PEZI</name>